<keyword evidence="6" id="KW-0479">Metal-binding</keyword>
<dbReference type="SUPFAM" id="SSF51556">
    <property type="entry name" value="Metallo-dependent hydrolases"/>
    <property type="match status" value="1"/>
</dbReference>
<dbReference type="InParanoid" id="W5NIL8"/>
<evidence type="ECO:0000256" key="5">
    <source>
        <dbReference type="ARBA" id="ARBA00022525"/>
    </source>
</evidence>
<evidence type="ECO:0000256" key="8">
    <source>
        <dbReference type="ARBA" id="ARBA00022801"/>
    </source>
</evidence>
<organism evidence="13 14">
    <name type="scientific">Lepisosteus oculatus</name>
    <name type="common">Spotted gar</name>
    <dbReference type="NCBI Taxonomy" id="7918"/>
    <lineage>
        <taxon>Eukaryota</taxon>
        <taxon>Metazoa</taxon>
        <taxon>Chordata</taxon>
        <taxon>Craniata</taxon>
        <taxon>Vertebrata</taxon>
        <taxon>Euteleostomi</taxon>
        <taxon>Actinopterygii</taxon>
        <taxon>Neopterygii</taxon>
        <taxon>Holostei</taxon>
        <taxon>Semionotiformes</taxon>
        <taxon>Lepisosteidae</taxon>
        <taxon>Lepisosteus</taxon>
    </lineage>
</organism>
<dbReference type="KEGG" id="loc:102682174"/>
<evidence type="ECO:0000256" key="9">
    <source>
        <dbReference type="ARBA" id="ARBA00047764"/>
    </source>
</evidence>
<dbReference type="InterPro" id="IPR013659">
    <property type="entry name" value="A_deaminase_N"/>
</dbReference>
<feature type="domain" description="Adenosine/AMP deaminase N-terminal" evidence="12">
    <location>
        <begin position="30"/>
        <end position="100"/>
    </location>
</feature>
<dbReference type="InterPro" id="IPR001365">
    <property type="entry name" value="A_deaminase_dom"/>
</dbReference>
<reference evidence="13" key="3">
    <citation type="submission" date="2025-09" db="UniProtKB">
        <authorList>
            <consortium name="Ensembl"/>
        </authorList>
    </citation>
    <scope>IDENTIFICATION</scope>
</reference>
<dbReference type="PANTHER" id="PTHR11409">
    <property type="entry name" value="ADENOSINE DEAMINASE"/>
    <property type="match status" value="1"/>
</dbReference>
<dbReference type="GO" id="GO:0046872">
    <property type="term" value="F:metal ion binding"/>
    <property type="evidence" value="ECO:0007669"/>
    <property type="project" value="UniProtKB-KW"/>
</dbReference>
<dbReference type="PANTHER" id="PTHR11409:SF39">
    <property type="entry name" value="ADENOSINE DEAMINASE 2"/>
    <property type="match status" value="1"/>
</dbReference>
<reference evidence="13" key="2">
    <citation type="submission" date="2025-08" db="UniProtKB">
        <authorList>
            <consortium name="Ensembl"/>
        </authorList>
    </citation>
    <scope>IDENTIFICATION</scope>
</reference>
<evidence type="ECO:0000259" key="12">
    <source>
        <dbReference type="Pfam" id="PF08451"/>
    </source>
</evidence>
<dbReference type="eggNOG" id="KOG1097">
    <property type="taxonomic scope" value="Eukaryota"/>
</dbReference>
<keyword evidence="14" id="KW-1185">Reference proteome</keyword>
<comment type="cofactor">
    <cofactor evidence="1">
        <name>Zn(2+)</name>
        <dbReference type="ChEBI" id="CHEBI:29105"/>
    </cofactor>
</comment>
<evidence type="ECO:0000256" key="4">
    <source>
        <dbReference type="ARBA" id="ARBA00012784"/>
    </source>
</evidence>
<dbReference type="GeneTree" id="ENSGT00950000183113"/>
<dbReference type="EMBL" id="AHAT01025824">
    <property type="status" value="NOT_ANNOTATED_CDS"/>
    <property type="molecule type" value="Genomic_DNA"/>
</dbReference>
<reference evidence="14" key="1">
    <citation type="submission" date="2011-12" db="EMBL/GenBank/DDBJ databases">
        <title>The Draft Genome of Lepisosteus oculatus.</title>
        <authorList>
            <consortium name="The Broad Institute Genome Assembly &amp; Analysis Group"/>
            <consortium name="Computational R&amp;D Group"/>
            <consortium name="and Sequencing Platform"/>
            <person name="Di Palma F."/>
            <person name="Alfoldi J."/>
            <person name="Johnson J."/>
            <person name="Berlin A."/>
            <person name="Gnerre S."/>
            <person name="Jaffe D."/>
            <person name="MacCallum I."/>
            <person name="Young S."/>
            <person name="Walker B.J."/>
            <person name="Lander E.S."/>
            <person name="Lindblad-Toh K."/>
        </authorList>
    </citation>
    <scope>NUCLEOTIDE SEQUENCE [LARGE SCALE GENOMIC DNA]</scope>
</reference>
<evidence type="ECO:0000259" key="11">
    <source>
        <dbReference type="Pfam" id="PF00962"/>
    </source>
</evidence>
<feature type="chain" id="PRO_5004869805" description="adenosine deaminase" evidence="10">
    <location>
        <begin position="26"/>
        <end position="515"/>
    </location>
</feature>
<dbReference type="InterPro" id="IPR006331">
    <property type="entry name" value="ADGF"/>
</dbReference>
<name>W5NIL8_LEPOC</name>
<comment type="catalytic activity">
    <reaction evidence="9">
        <text>adenosine + H2O + H(+) = inosine + NH4(+)</text>
        <dbReference type="Rhea" id="RHEA:24408"/>
        <dbReference type="ChEBI" id="CHEBI:15377"/>
        <dbReference type="ChEBI" id="CHEBI:15378"/>
        <dbReference type="ChEBI" id="CHEBI:16335"/>
        <dbReference type="ChEBI" id="CHEBI:17596"/>
        <dbReference type="ChEBI" id="CHEBI:28938"/>
        <dbReference type="EC" id="3.5.4.4"/>
    </reaction>
</comment>
<dbReference type="InterPro" id="IPR006330">
    <property type="entry name" value="Ado/ade_deaminase"/>
</dbReference>
<evidence type="ECO:0000256" key="3">
    <source>
        <dbReference type="ARBA" id="ARBA00006083"/>
    </source>
</evidence>
<dbReference type="HOGENOM" id="CLU_022829_3_0_1"/>
<dbReference type="Pfam" id="PF08451">
    <property type="entry name" value="A_deaminase_N"/>
    <property type="match status" value="1"/>
</dbReference>
<dbReference type="GeneID" id="102682174"/>
<evidence type="ECO:0000313" key="13">
    <source>
        <dbReference type="Ensembl" id="ENSLOCP00000020477.1"/>
    </source>
</evidence>
<dbReference type="EC" id="3.5.4.4" evidence="4"/>
<dbReference type="NCBIfam" id="TIGR01431">
    <property type="entry name" value="adm_rel"/>
    <property type="match status" value="1"/>
</dbReference>
<protein>
    <recommendedName>
        <fullName evidence="4">adenosine deaminase</fullName>
        <ecNumber evidence="4">3.5.4.4</ecNumber>
    </recommendedName>
</protein>
<dbReference type="FunFam" id="3.20.20.140:FF:000017">
    <property type="entry name" value="Adenosine deaminase 2"/>
    <property type="match status" value="1"/>
</dbReference>
<dbReference type="Gene3D" id="3.20.20.140">
    <property type="entry name" value="Metal-dependent hydrolases"/>
    <property type="match status" value="1"/>
</dbReference>
<proteinExistence type="inferred from homology"/>
<dbReference type="FunCoup" id="W5NIL8">
    <property type="interactions" value="184"/>
</dbReference>
<dbReference type="CDD" id="cd01321">
    <property type="entry name" value="ADGF"/>
    <property type="match status" value="1"/>
</dbReference>
<dbReference type="InterPro" id="IPR032466">
    <property type="entry name" value="Metal_Hydrolase"/>
</dbReference>
<dbReference type="OrthoDB" id="7202371at2759"/>
<evidence type="ECO:0000256" key="10">
    <source>
        <dbReference type="SAM" id="SignalP"/>
    </source>
</evidence>
<dbReference type="Pfam" id="PF00962">
    <property type="entry name" value="A_deaminase"/>
    <property type="match status" value="1"/>
</dbReference>
<accession>W5NIL8</accession>
<dbReference type="AlphaFoldDB" id="W5NIL8"/>
<comment type="subcellular location">
    <subcellularLocation>
        <location evidence="2">Secreted</location>
    </subcellularLocation>
</comment>
<dbReference type="GO" id="GO:0006154">
    <property type="term" value="P:adenosine catabolic process"/>
    <property type="evidence" value="ECO:0000318"/>
    <property type="project" value="GO_Central"/>
</dbReference>
<dbReference type="OMA" id="SMKQCIE"/>
<dbReference type="GO" id="GO:0005615">
    <property type="term" value="C:extracellular space"/>
    <property type="evidence" value="ECO:0000318"/>
    <property type="project" value="GO_Central"/>
</dbReference>
<dbReference type="GO" id="GO:0004000">
    <property type="term" value="F:adenosine deaminase activity"/>
    <property type="evidence" value="ECO:0000318"/>
    <property type="project" value="GO_Central"/>
</dbReference>
<dbReference type="Bgee" id="ENSLOCG00000016578">
    <property type="expression patterns" value="Expressed in mesonephros and 13 other cell types or tissues"/>
</dbReference>
<comment type="similarity">
    <text evidence="3">Belongs to the metallo-dependent hydrolases superfamily. Adenosine and AMP deaminases family. ADGF subfamily.</text>
</comment>
<dbReference type="CTD" id="51816"/>
<dbReference type="RefSeq" id="XP_015208597.1">
    <property type="nucleotide sequence ID" value="XM_015353111.2"/>
</dbReference>
<evidence type="ECO:0000256" key="1">
    <source>
        <dbReference type="ARBA" id="ARBA00001947"/>
    </source>
</evidence>
<dbReference type="Proteomes" id="UP000018468">
    <property type="component" value="Linkage group LG8"/>
</dbReference>
<evidence type="ECO:0000256" key="6">
    <source>
        <dbReference type="ARBA" id="ARBA00022723"/>
    </source>
</evidence>
<dbReference type="STRING" id="7918.ENSLOCP00000020477"/>
<feature type="signal peptide" evidence="10">
    <location>
        <begin position="1"/>
        <end position="25"/>
    </location>
</feature>
<evidence type="ECO:0000313" key="14">
    <source>
        <dbReference type="Proteomes" id="UP000018468"/>
    </source>
</evidence>
<feature type="domain" description="Adenosine deaminase" evidence="11">
    <location>
        <begin position="199"/>
        <end position="490"/>
    </location>
</feature>
<keyword evidence="7 10" id="KW-0732">Signal</keyword>
<evidence type="ECO:0000256" key="7">
    <source>
        <dbReference type="ARBA" id="ARBA00022729"/>
    </source>
</evidence>
<keyword evidence="8" id="KW-0378">Hydrolase</keyword>
<dbReference type="Ensembl" id="ENSLOCT00000020512.1">
    <property type="protein sequence ID" value="ENSLOCP00000020477.1"/>
    <property type="gene ID" value="ENSLOCG00000016578.1"/>
</dbReference>
<keyword evidence="5" id="KW-0964">Secreted</keyword>
<evidence type="ECO:0000256" key="2">
    <source>
        <dbReference type="ARBA" id="ARBA00004613"/>
    </source>
</evidence>
<dbReference type="GO" id="GO:0046103">
    <property type="term" value="P:inosine biosynthetic process"/>
    <property type="evidence" value="ECO:0000318"/>
    <property type="project" value="GO_Central"/>
</dbReference>
<sequence>MKVQTIRGGLELFLLAVSLACQCRCAPDPRERAKLFQQEDFLRTGGNVVLMEAELNVNKYLQKLKEQEVADCRISGKFPPAMHFFKARSLIEESRVFKFLQKMPKGAALHVHDFSIVNVDWLVRNVSYWPHCYICFTTNQSVRFHFFDKAPYTRLSGCSHWVLLDTLRKKMGNSTDFDNSLIRNLTMFTEDPEVAYPTQDLVWRKFEEVFTASIGLISYAPIFKAYFYQGLLQFYQDNIMYVELRALLSPTYELDGTRHDMDWSMTAYQQVGRQFVADHPDFLGARVIFTVHRGMNVSQVKKAVEDAMRLKTKFPEVMAGFDLVGYEDGGNPLWYFREPLSLPAQRGFQLQYFFHAGETDWDGINVDQNVVDALLFNTSRIGHGYALVHHPVAKQLSRKRAVPVEVCPISNQVLKLLSDLRNHPAAVLMAERHPMVISSDDPAAFGSSGLSYDFYEAFMGIGGMRSNLGTLKELAMNSIKYSSLPPELKEKAKALWQMKWEAFISETSNLHLRDL</sequence>